<sequence>MPLSGTCKRRRIKCDEGKPQCRNCKIHGASCVYKWMKHTSTAPTNGPSAPQAETHGTEADDLIIFSTRHMMLLHHFTTVTAPTLHSNVTLQAVWEVDVPKIGFRFRFLMDAILALASLHLSYLRPNEWHVHWLRGIELYQTALAGAKAEMQKVSTENHAAIFLFSALTCYFSLARSRCGDTARCSAMEIDEDFLEWVFLFRGTRTFILPPDATSLELGPLAPMIEIGRQRVRRLAELLATDAVEIKALTDLQAEIQGRVTEPTELTAYEGAIHVIWRSFNAVYHQPAE</sequence>
<name>A0A9P9JY95_FUSRE</name>
<dbReference type="PANTHER" id="PTHR47784">
    <property type="entry name" value="STEROL UPTAKE CONTROL PROTEIN 2"/>
    <property type="match status" value="1"/>
</dbReference>
<dbReference type="Gene3D" id="4.10.240.10">
    <property type="entry name" value="Zn(2)-C6 fungal-type DNA-binding domain"/>
    <property type="match status" value="1"/>
</dbReference>
<dbReference type="InterPro" id="IPR053157">
    <property type="entry name" value="Sterol_Uptake_Regulator"/>
</dbReference>
<accession>A0A9P9JY95</accession>
<dbReference type="GO" id="GO:0001228">
    <property type="term" value="F:DNA-binding transcription activator activity, RNA polymerase II-specific"/>
    <property type="evidence" value="ECO:0007669"/>
    <property type="project" value="TreeGrafter"/>
</dbReference>
<dbReference type="GeneID" id="70228120"/>
<dbReference type="Pfam" id="PF00172">
    <property type="entry name" value="Zn_clus"/>
    <property type="match status" value="1"/>
</dbReference>
<comment type="caution">
    <text evidence="3">The sequence shown here is derived from an EMBL/GenBank/DDBJ whole genome shotgun (WGS) entry which is preliminary data.</text>
</comment>
<dbReference type="InterPro" id="IPR001138">
    <property type="entry name" value="Zn2Cys6_DnaBD"/>
</dbReference>
<dbReference type="PROSITE" id="PS50048">
    <property type="entry name" value="ZN2_CY6_FUNGAL_2"/>
    <property type="match status" value="1"/>
</dbReference>
<dbReference type="Proteomes" id="UP000720189">
    <property type="component" value="Unassembled WGS sequence"/>
</dbReference>
<evidence type="ECO:0000313" key="3">
    <source>
        <dbReference type="EMBL" id="KAH7237090.1"/>
    </source>
</evidence>
<protein>
    <recommendedName>
        <fullName evidence="2">Zn(2)-C6 fungal-type domain-containing protein</fullName>
    </recommendedName>
</protein>
<dbReference type="SUPFAM" id="SSF57701">
    <property type="entry name" value="Zn2/Cys6 DNA-binding domain"/>
    <property type="match status" value="1"/>
</dbReference>
<reference evidence="3" key="1">
    <citation type="journal article" date="2021" name="Nat. Commun.">
        <title>Genetic determinants of endophytism in the Arabidopsis root mycobiome.</title>
        <authorList>
            <person name="Mesny F."/>
            <person name="Miyauchi S."/>
            <person name="Thiergart T."/>
            <person name="Pickel B."/>
            <person name="Atanasova L."/>
            <person name="Karlsson M."/>
            <person name="Huettel B."/>
            <person name="Barry K.W."/>
            <person name="Haridas S."/>
            <person name="Chen C."/>
            <person name="Bauer D."/>
            <person name="Andreopoulos W."/>
            <person name="Pangilinan J."/>
            <person name="LaButti K."/>
            <person name="Riley R."/>
            <person name="Lipzen A."/>
            <person name="Clum A."/>
            <person name="Drula E."/>
            <person name="Henrissat B."/>
            <person name="Kohler A."/>
            <person name="Grigoriev I.V."/>
            <person name="Martin F.M."/>
            <person name="Hacquard S."/>
        </authorList>
    </citation>
    <scope>NUCLEOTIDE SEQUENCE</scope>
    <source>
        <strain evidence="3">MPI-CAGE-AT-0023</strain>
    </source>
</reference>
<proteinExistence type="predicted"/>
<organism evidence="3 4">
    <name type="scientific">Fusarium redolens</name>
    <dbReference type="NCBI Taxonomy" id="48865"/>
    <lineage>
        <taxon>Eukaryota</taxon>
        <taxon>Fungi</taxon>
        <taxon>Dikarya</taxon>
        <taxon>Ascomycota</taxon>
        <taxon>Pezizomycotina</taxon>
        <taxon>Sordariomycetes</taxon>
        <taxon>Hypocreomycetidae</taxon>
        <taxon>Hypocreales</taxon>
        <taxon>Nectriaceae</taxon>
        <taxon>Fusarium</taxon>
        <taxon>Fusarium redolens species complex</taxon>
    </lineage>
</organism>
<keyword evidence="4" id="KW-1185">Reference proteome</keyword>
<dbReference type="InterPro" id="IPR036864">
    <property type="entry name" value="Zn2-C6_fun-type_DNA-bd_sf"/>
</dbReference>
<evidence type="ECO:0000313" key="4">
    <source>
        <dbReference type="Proteomes" id="UP000720189"/>
    </source>
</evidence>
<dbReference type="GO" id="GO:0008270">
    <property type="term" value="F:zinc ion binding"/>
    <property type="evidence" value="ECO:0007669"/>
    <property type="project" value="InterPro"/>
</dbReference>
<feature type="domain" description="Zn(2)-C6 fungal-type" evidence="2">
    <location>
        <begin position="7"/>
        <end position="33"/>
    </location>
</feature>
<dbReference type="PANTHER" id="PTHR47784:SF5">
    <property type="entry name" value="STEROL UPTAKE CONTROL PROTEIN 2"/>
    <property type="match status" value="1"/>
</dbReference>
<dbReference type="SMART" id="SM00066">
    <property type="entry name" value="GAL4"/>
    <property type="match status" value="1"/>
</dbReference>
<keyword evidence="1" id="KW-0539">Nucleus</keyword>
<gene>
    <name evidence="3" type="ORF">BKA55DRAFT_679341</name>
</gene>
<dbReference type="OrthoDB" id="416217at2759"/>
<dbReference type="EMBL" id="JAGMUX010000016">
    <property type="protein sequence ID" value="KAH7237090.1"/>
    <property type="molecule type" value="Genomic_DNA"/>
</dbReference>
<dbReference type="CDD" id="cd00067">
    <property type="entry name" value="GAL4"/>
    <property type="match status" value="1"/>
</dbReference>
<evidence type="ECO:0000256" key="1">
    <source>
        <dbReference type="ARBA" id="ARBA00023242"/>
    </source>
</evidence>
<dbReference type="RefSeq" id="XP_046045220.1">
    <property type="nucleotide sequence ID" value="XM_046198166.1"/>
</dbReference>
<dbReference type="AlphaFoldDB" id="A0A9P9JY95"/>
<evidence type="ECO:0000259" key="2">
    <source>
        <dbReference type="PROSITE" id="PS50048"/>
    </source>
</evidence>